<name>A0A2T3BBE8_AMORE</name>
<organism evidence="4 5">
    <name type="scientific">Amorphotheca resinae ATCC 22711</name>
    <dbReference type="NCBI Taxonomy" id="857342"/>
    <lineage>
        <taxon>Eukaryota</taxon>
        <taxon>Fungi</taxon>
        <taxon>Dikarya</taxon>
        <taxon>Ascomycota</taxon>
        <taxon>Pezizomycotina</taxon>
        <taxon>Leotiomycetes</taxon>
        <taxon>Helotiales</taxon>
        <taxon>Amorphothecaceae</taxon>
        <taxon>Amorphotheca</taxon>
    </lineage>
</organism>
<keyword evidence="5" id="KW-1185">Reference proteome</keyword>
<evidence type="ECO:0000256" key="2">
    <source>
        <dbReference type="ARBA" id="ARBA00022801"/>
    </source>
</evidence>
<dbReference type="OrthoDB" id="2831072at2759"/>
<evidence type="ECO:0000313" key="5">
    <source>
        <dbReference type="Proteomes" id="UP000241818"/>
    </source>
</evidence>
<dbReference type="InterPro" id="IPR006683">
    <property type="entry name" value="Thioestr_dom"/>
</dbReference>
<dbReference type="InParanoid" id="A0A2T3BBE8"/>
<comment type="similarity">
    <text evidence="1">Belongs to the thioesterase PaaI family.</text>
</comment>
<dbReference type="CDD" id="cd03443">
    <property type="entry name" value="PaaI_thioesterase"/>
    <property type="match status" value="1"/>
</dbReference>
<evidence type="ECO:0000313" key="4">
    <source>
        <dbReference type="EMBL" id="PSS25628.1"/>
    </source>
</evidence>
<dbReference type="AlphaFoldDB" id="A0A2T3BBE8"/>
<dbReference type="STRING" id="857342.A0A2T3BBE8"/>
<evidence type="ECO:0000259" key="3">
    <source>
        <dbReference type="Pfam" id="PF03061"/>
    </source>
</evidence>
<dbReference type="Pfam" id="PF03061">
    <property type="entry name" value="4HBT"/>
    <property type="match status" value="1"/>
</dbReference>
<dbReference type="PANTHER" id="PTHR21660">
    <property type="entry name" value="THIOESTERASE SUPERFAMILY MEMBER-RELATED"/>
    <property type="match status" value="1"/>
</dbReference>
<sequence>MAQQKRKVSMPGVAEGMELASVPLDEELSAEEKVNGMLQGSMSEDVYQGWGATLFQTQIRLLSASSHPTGRSTFIFTVEPSHCNRLGNLHGGCTATIFDVCTTCSLAPIAKPGFWAFAGVTRTLSVTYLRPIPVGEEILIESEVVHAGKRLCTIKGTMRRKRDGAIMATCEHGKVSIDPEVGGKL</sequence>
<dbReference type="InterPro" id="IPR039298">
    <property type="entry name" value="ACOT13"/>
</dbReference>
<proteinExistence type="inferred from homology"/>
<dbReference type="Gene3D" id="3.10.129.10">
    <property type="entry name" value="Hotdog Thioesterase"/>
    <property type="match status" value="1"/>
</dbReference>
<dbReference type="SUPFAM" id="SSF54637">
    <property type="entry name" value="Thioesterase/thiol ester dehydrase-isomerase"/>
    <property type="match status" value="1"/>
</dbReference>
<dbReference type="EMBL" id="KZ679007">
    <property type="protein sequence ID" value="PSS25628.1"/>
    <property type="molecule type" value="Genomic_DNA"/>
</dbReference>
<feature type="domain" description="Thioesterase" evidence="3">
    <location>
        <begin position="87"/>
        <end position="164"/>
    </location>
</feature>
<dbReference type="GO" id="GO:0047617">
    <property type="term" value="F:fatty acyl-CoA hydrolase activity"/>
    <property type="evidence" value="ECO:0007669"/>
    <property type="project" value="InterPro"/>
</dbReference>
<gene>
    <name evidence="4" type="ORF">M430DRAFT_115496</name>
</gene>
<dbReference type="PANTHER" id="PTHR21660:SF1">
    <property type="entry name" value="ACYL-COENZYME A THIOESTERASE 13"/>
    <property type="match status" value="1"/>
</dbReference>
<dbReference type="InterPro" id="IPR029069">
    <property type="entry name" value="HotDog_dom_sf"/>
</dbReference>
<evidence type="ECO:0000256" key="1">
    <source>
        <dbReference type="ARBA" id="ARBA00008324"/>
    </source>
</evidence>
<protein>
    <recommendedName>
        <fullName evidence="3">Thioesterase domain-containing protein</fullName>
    </recommendedName>
</protein>
<accession>A0A2T3BBE8</accession>
<reference evidence="4 5" key="1">
    <citation type="journal article" date="2018" name="New Phytol.">
        <title>Comparative genomics and transcriptomics depict ericoid mycorrhizal fungi as versatile saprotrophs and plant mutualists.</title>
        <authorList>
            <person name="Martino E."/>
            <person name="Morin E."/>
            <person name="Grelet G.A."/>
            <person name="Kuo A."/>
            <person name="Kohler A."/>
            <person name="Daghino S."/>
            <person name="Barry K.W."/>
            <person name="Cichocki N."/>
            <person name="Clum A."/>
            <person name="Dockter R.B."/>
            <person name="Hainaut M."/>
            <person name="Kuo R.C."/>
            <person name="LaButti K."/>
            <person name="Lindahl B.D."/>
            <person name="Lindquist E.A."/>
            <person name="Lipzen A."/>
            <person name="Khouja H.R."/>
            <person name="Magnuson J."/>
            <person name="Murat C."/>
            <person name="Ohm R.A."/>
            <person name="Singer S.W."/>
            <person name="Spatafora J.W."/>
            <person name="Wang M."/>
            <person name="Veneault-Fourrey C."/>
            <person name="Henrissat B."/>
            <person name="Grigoriev I.V."/>
            <person name="Martin F.M."/>
            <person name="Perotto S."/>
        </authorList>
    </citation>
    <scope>NUCLEOTIDE SEQUENCE [LARGE SCALE GENOMIC DNA]</scope>
    <source>
        <strain evidence="4 5">ATCC 22711</strain>
    </source>
</reference>
<dbReference type="Proteomes" id="UP000241818">
    <property type="component" value="Unassembled WGS sequence"/>
</dbReference>
<dbReference type="RefSeq" id="XP_024724227.1">
    <property type="nucleotide sequence ID" value="XM_024861592.1"/>
</dbReference>
<keyword evidence="2" id="KW-0378">Hydrolase</keyword>
<dbReference type="GeneID" id="36569673"/>